<organism evidence="2 3">
    <name type="scientific">Caerostris extrusa</name>
    <name type="common">Bark spider</name>
    <name type="synonym">Caerostris bankana</name>
    <dbReference type="NCBI Taxonomy" id="172846"/>
    <lineage>
        <taxon>Eukaryota</taxon>
        <taxon>Metazoa</taxon>
        <taxon>Ecdysozoa</taxon>
        <taxon>Arthropoda</taxon>
        <taxon>Chelicerata</taxon>
        <taxon>Arachnida</taxon>
        <taxon>Araneae</taxon>
        <taxon>Araneomorphae</taxon>
        <taxon>Entelegynae</taxon>
        <taxon>Araneoidea</taxon>
        <taxon>Araneidae</taxon>
        <taxon>Caerostris</taxon>
    </lineage>
</organism>
<dbReference type="AlphaFoldDB" id="A0AAV4TWS3"/>
<protein>
    <submittedName>
        <fullName evidence="2">Uncharacterized protein</fullName>
    </submittedName>
</protein>
<accession>A0AAV4TWS3</accession>
<comment type="caution">
    <text evidence="2">The sequence shown here is derived from an EMBL/GenBank/DDBJ whole genome shotgun (WGS) entry which is preliminary data.</text>
</comment>
<reference evidence="2 3" key="1">
    <citation type="submission" date="2021-06" db="EMBL/GenBank/DDBJ databases">
        <title>Caerostris extrusa draft genome.</title>
        <authorList>
            <person name="Kono N."/>
            <person name="Arakawa K."/>
        </authorList>
    </citation>
    <scope>NUCLEOTIDE SEQUENCE [LARGE SCALE GENOMIC DNA]</scope>
</reference>
<dbReference type="Proteomes" id="UP001054945">
    <property type="component" value="Unassembled WGS sequence"/>
</dbReference>
<name>A0AAV4TWS3_CAEEX</name>
<evidence type="ECO:0000313" key="3">
    <source>
        <dbReference type="Proteomes" id="UP001054945"/>
    </source>
</evidence>
<dbReference type="EMBL" id="BPLR01012013">
    <property type="protein sequence ID" value="GIY50725.1"/>
    <property type="molecule type" value="Genomic_DNA"/>
</dbReference>
<sequence length="93" mass="10682">MITDELQNNGNDMCPRCPEDDNGAEEKSPFLVTAKLIPNDLQLCIKLENHFLVKDPNCERTFQLQHSFTSILQWENDGKAERTEETAESSNQR</sequence>
<gene>
    <name evidence="2" type="ORF">CEXT_644141</name>
</gene>
<feature type="region of interest" description="Disordered" evidence="1">
    <location>
        <begin position="1"/>
        <end position="25"/>
    </location>
</feature>
<keyword evidence="3" id="KW-1185">Reference proteome</keyword>
<evidence type="ECO:0000256" key="1">
    <source>
        <dbReference type="SAM" id="MobiDB-lite"/>
    </source>
</evidence>
<feature type="compositionally biased region" description="Polar residues" evidence="1">
    <location>
        <begin position="1"/>
        <end position="11"/>
    </location>
</feature>
<proteinExistence type="predicted"/>
<evidence type="ECO:0000313" key="2">
    <source>
        <dbReference type="EMBL" id="GIY50725.1"/>
    </source>
</evidence>